<accession>A0A136Q736</accession>
<protein>
    <submittedName>
        <fullName evidence="5">Transcriptional regulator, LuxR family</fullName>
    </submittedName>
</protein>
<evidence type="ECO:0000259" key="4">
    <source>
        <dbReference type="PROSITE" id="PS50043"/>
    </source>
</evidence>
<organism evidence="5 6">
    <name type="scientific">Christensenella minuta</name>
    <dbReference type="NCBI Taxonomy" id="626937"/>
    <lineage>
        <taxon>Bacteria</taxon>
        <taxon>Bacillati</taxon>
        <taxon>Bacillota</taxon>
        <taxon>Clostridia</taxon>
        <taxon>Christensenellales</taxon>
        <taxon>Christensenellaceae</taxon>
        <taxon>Christensenella</taxon>
    </lineage>
</organism>
<dbReference type="PRINTS" id="PR00038">
    <property type="entry name" value="HTHLUXR"/>
</dbReference>
<dbReference type="STRING" id="626937.HMPREF3293_00534"/>
<comment type="caution">
    <text evidence="5">The sequence shown here is derived from an EMBL/GenBank/DDBJ whole genome shotgun (WGS) entry which is preliminary data.</text>
</comment>
<dbReference type="Gene3D" id="1.10.10.10">
    <property type="entry name" value="Winged helix-like DNA-binding domain superfamily/Winged helix DNA-binding domain"/>
    <property type="match status" value="1"/>
</dbReference>
<gene>
    <name evidence="5" type="ORF">HMPREF3293_00534</name>
</gene>
<dbReference type="SUPFAM" id="SSF48452">
    <property type="entry name" value="TPR-like"/>
    <property type="match status" value="1"/>
</dbReference>
<dbReference type="Pfam" id="PF00196">
    <property type="entry name" value="GerE"/>
    <property type="match status" value="1"/>
</dbReference>
<evidence type="ECO:0000256" key="3">
    <source>
        <dbReference type="ARBA" id="ARBA00023163"/>
    </source>
</evidence>
<dbReference type="CDD" id="cd06170">
    <property type="entry name" value="LuxR_C_like"/>
    <property type="match status" value="1"/>
</dbReference>
<dbReference type="GO" id="GO:0006355">
    <property type="term" value="P:regulation of DNA-templated transcription"/>
    <property type="evidence" value="ECO:0007669"/>
    <property type="project" value="InterPro"/>
</dbReference>
<dbReference type="PATRIC" id="fig|626937.4.peg.525"/>
<sequence length="483" mass="54750">MFLFLFRGHKDGVATYADFLRTFCGETLPERAFREAPVLHVLYAWYYYLTSRHEEYAFHMDAIMRNLPRIARAGNEFVEFAMLAFHVDYRKSLKKQVQLYTVFGKVLKKFTQEGLATNIASFTHNLPYMHRSNRDYSEIALDPKILSKIDGTFAPLLGPEWEYLRPGILACFTYEKNRLNETLCENESVMGLLTKESKADGRICVMILQHSALWQLGRRQEADSLMDGLCAFVDASAQYFIPNLTAYQTKLKLLDGDKAAAHEWLNSYYVTETNHIEFFRSFQHFTTARAYIATGNTERALHYLLLLKKFGENLSRPLDRCEAGAILAALYWALGRKKEAETQLMETLAVLQPYGFIRVVADEGAGVVPILKRILSKLSDNGYKGPLTRAYLSEVMLAAHSFAGSHVGYIAGIGKKDKPVKLSGQQKHMLELLSQGYKNAEISEMTGLSIPTIKTHTSLAYKKLDVNNAMDAVLKARELGLIE</sequence>
<keyword evidence="3" id="KW-0804">Transcription</keyword>
<dbReference type="AlphaFoldDB" id="A0A136Q736"/>
<dbReference type="SUPFAM" id="SSF46894">
    <property type="entry name" value="C-terminal effector domain of the bipartite response regulators"/>
    <property type="match status" value="1"/>
</dbReference>
<dbReference type="Pfam" id="PF17874">
    <property type="entry name" value="TPR_MalT"/>
    <property type="match status" value="1"/>
</dbReference>
<dbReference type="InterPro" id="IPR016032">
    <property type="entry name" value="Sig_transdc_resp-reg_C-effctor"/>
</dbReference>
<dbReference type="Gene3D" id="1.25.40.10">
    <property type="entry name" value="Tetratricopeptide repeat domain"/>
    <property type="match status" value="1"/>
</dbReference>
<dbReference type="PROSITE" id="PS50043">
    <property type="entry name" value="HTH_LUXR_2"/>
    <property type="match status" value="1"/>
</dbReference>
<dbReference type="InterPro" id="IPR041617">
    <property type="entry name" value="TPR_MalT"/>
</dbReference>
<dbReference type="InterPro" id="IPR011990">
    <property type="entry name" value="TPR-like_helical_dom_sf"/>
</dbReference>
<evidence type="ECO:0000256" key="1">
    <source>
        <dbReference type="ARBA" id="ARBA00023015"/>
    </source>
</evidence>
<name>A0A136Q736_9FIRM</name>
<dbReference type="SMART" id="SM00421">
    <property type="entry name" value="HTH_LUXR"/>
    <property type="match status" value="1"/>
</dbReference>
<dbReference type="InterPro" id="IPR000792">
    <property type="entry name" value="Tscrpt_reg_LuxR_C"/>
</dbReference>
<evidence type="ECO:0000313" key="6">
    <source>
        <dbReference type="Proteomes" id="UP000070366"/>
    </source>
</evidence>
<dbReference type="RefSeq" id="WP_242861989.1">
    <property type="nucleotide sequence ID" value="NZ_CABMOF010000009.1"/>
</dbReference>
<dbReference type="PANTHER" id="PTHR44688:SF16">
    <property type="entry name" value="DNA-BINDING TRANSCRIPTIONAL ACTIVATOR DEVR_DOSR"/>
    <property type="match status" value="1"/>
</dbReference>
<evidence type="ECO:0000313" key="5">
    <source>
        <dbReference type="EMBL" id="KXK66491.1"/>
    </source>
</evidence>
<dbReference type="Proteomes" id="UP000070366">
    <property type="component" value="Unassembled WGS sequence"/>
</dbReference>
<dbReference type="InterPro" id="IPR036388">
    <property type="entry name" value="WH-like_DNA-bd_sf"/>
</dbReference>
<keyword evidence="1" id="KW-0805">Transcription regulation</keyword>
<reference evidence="5 6" key="1">
    <citation type="submission" date="2016-02" db="EMBL/GenBank/DDBJ databases">
        <authorList>
            <person name="Wen L."/>
            <person name="He K."/>
            <person name="Yang H."/>
        </authorList>
    </citation>
    <scope>NUCLEOTIDE SEQUENCE [LARGE SCALE GENOMIC DNA]</scope>
    <source>
        <strain evidence="5 6">DSM 22607</strain>
    </source>
</reference>
<evidence type="ECO:0000256" key="2">
    <source>
        <dbReference type="ARBA" id="ARBA00023125"/>
    </source>
</evidence>
<feature type="domain" description="HTH luxR-type" evidence="4">
    <location>
        <begin position="415"/>
        <end position="480"/>
    </location>
</feature>
<keyword evidence="6" id="KW-1185">Reference proteome</keyword>
<dbReference type="EMBL" id="LSZW01000040">
    <property type="protein sequence ID" value="KXK66491.1"/>
    <property type="molecule type" value="Genomic_DNA"/>
</dbReference>
<dbReference type="PANTHER" id="PTHR44688">
    <property type="entry name" value="DNA-BINDING TRANSCRIPTIONAL ACTIVATOR DEVR_DOSR"/>
    <property type="match status" value="1"/>
</dbReference>
<keyword evidence="2" id="KW-0238">DNA-binding</keyword>
<dbReference type="GO" id="GO:0003677">
    <property type="term" value="F:DNA binding"/>
    <property type="evidence" value="ECO:0007669"/>
    <property type="project" value="UniProtKB-KW"/>
</dbReference>
<proteinExistence type="predicted"/>